<evidence type="ECO:0000313" key="3">
    <source>
        <dbReference type="Proteomes" id="UP001558652"/>
    </source>
</evidence>
<gene>
    <name evidence="2" type="ORF">AAG570_013155</name>
</gene>
<dbReference type="InterPro" id="IPR008250">
    <property type="entry name" value="ATPase_P-typ_transduc_dom_A_sf"/>
</dbReference>
<evidence type="ECO:0000313" key="2">
    <source>
        <dbReference type="EMBL" id="KAL1130217.1"/>
    </source>
</evidence>
<accession>A0ABD0YG22</accession>
<keyword evidence="3" id="KW-1185">Reference proteome</keyword>
<name>A0ABD0YG22_9HEMI</name>
<sequence>MASSRNRFGSTNSEQFLQSTMIDIEHFRARDDRAGSLLRKSSPLASSLGKRVANCTTHFRRLLLLVLVEQVSALERHLQLGNKASLIEDKRTVEIGVQNYKFSDNKITSSKCIIESPVNPWASFIPLMIVVSVSAVKQAYEDWLRHRADAATNSTTVTIIQDGVEKMKMSKDIRVGDMIKLPNEGDIPCDMVIMSTSRSDAKCYVTTSNLDGETNLKRLDCPLHTYMAGTENERIVGKIECQLPTADLYSFCGTIDIEIDRDDPLVKRFPECIDPEMELEETVNTDLVDFNKVVHFKNSLTISNLLLRGSRLKNTAFVIGQ</sequence>
<dbReference type="Gene3D" id="2.70.150.10">
    <property type="entry name" value="Calcium-transporting ATPase, cytoplasmic transduction domain A"/>
    <property type="match status" value="1"/>
</dbReference>
<dbReference type="SUPFAM" id="SSF81653">
    <property type="entry name" value="Calcium ATPase, transduction domain A"/>
    <property type="match status" value="1"/>
</dbReference>
<dbReference type="Proteomes" id="UP001558652">
    <property type="component" value="Unassembled WGS sequence"/>
</dbReference>
<dbReference type="PANTHER" id="PTHR24092">
    <property type="entry name" value="PROBABLE PHOSPHOLIPID-TRANSPORTING ATPASE"/>
    <property type="match status" value="1"/>
</dbReference>
<dbReference type="Pfam" id="PF00122">
    <property type="entry name" value="E1-E2_ATPase"/>
    <property type="match status" value="1"/>
</dbReference>
<evidence type="ECO:0000259" key="1">
    <source>
        <dbReference type="Pfam" id="PF00122"/>
    </source>
</evidence>
<dbReference type="AlphaFoldDB" id="A0ABD0YG22"/>
<dbReference type="InterPro" id="IPR059000">
    <property type="entry name" value="ATPase_P-type_domA"/>
</dbReference>
<reference evidence="2 3" key="1">
    <citation type="submission" date="2024-07" db="EMBL/GenBank/DDBJ databases">
        <title>Chromosome-level genome assembly of the water stick insect Ranatra chinensis (Heteroptera: Nepidae).</title>
        <authorList>
            <person name="Liu X."/>
        </authorList>
    </citation>
    <scope>NUCLEOTIDE SEQUENCE [LARGE SCALE GENOMIC DNA]</scope>
    <source>
        <strain evidence="2">Cailab_2021Rc</strain>
        <tissue evidence="2">Muscle</tissue>
    </source>
</reference>
<organism evidence="2 3">
    <name type="scientific">Ranatra chinensis</name>
    <dbReference type="NCBI Taxonomy" id="642074"/>
    <lineage>
        <taxon>Eukaryota</taxon>
        <taxon>Metazoa</taxon>
        <taxon>Ecdysozoa</taxon>
        <taxon>Arthropoda</taxon>
        <taxon>Hexapoda</taxon>
        <taxon>Insecta</taxon>
        <taxon>Pterygota</taxon>
        <taxon>Neoptera</taxon>
        <taxon>Paraneoptera</taxon>
        <taxon>Hemiptera</taxon>
        <taxon>Heteroptera</taxon>
        <taxon>Panheteroptera</taxon>
        <taxon>Nepomorpha</taxon>
        <taxon>Nepidae</taxon>
        <taxon>Ranatrinae</taxon>
        <taxon>Ranatra</taxon>
    </lineage>
</organism>
<dbReference type="EMBL" id="JBFDAA010000008">
    <property type="protein sequence ID" value="KAL1130217.1"/>
    <property type="molecule type" value="Genomic_DNA"/>
</dbReference>
<protein>
    <recommendedName>
        <fullName evidence="1">P-type ATPase A domain-containing protein</fullName>
    </recommendedName>
</protein>
<proteinExistence type="predicted"/>
<dbReference type="InterPro" id="IPR001757">
    <property type="entry name" value="P_typ_ATPase"/>
</dbReference>
<dbReference type="PANTHER" id="PTHR24092:SF175">
    <property type="entry name" value="PHOSPHOLIPID-TRANSPORTING ATPASE"/>
    <property type="match status" value="1"/>
</dbReference>
<dbReference type="NCBIfam" id="TIGR01494">
    <property type="entry name" value="ATPase_P-type"/>
    <property type="match status" value="1"/>
</dbReference>
<comment type="caution">
    <text evidence="2">The sequence shown here is derived from an EMBL/GenBank/DDBJ whole genome shotgun (WGS) entry which is preliminary data.</text>
</comment>
<feature type="domain" description="P-type ATPase A" evidence="1">
    <location>
        <begin position="153"/>
        <end position="219"/>
    </location>
</feature>